<dbReference type="KEGG" id="tmb:Thimo_0206"/>
<accession>L0GQR5</accession>
<sequence>MNPLLVAFVSMSAGAVITGYVAFQFGSGVGAQAGVAKGFSDGACATMEAARLQGLLTVEQYDDVLNAAAKIASRVEVPSEARSTNTAAKCQQVIAKLQQSKVEGR</sequence>
<evidence type="ECO:0000313" key="1">
    <source>
        <dbReference type="EMBL" id="AGA89078.1"/>
    </source>
</evidence>
<evidence type="ECO:0000313" key="2">
    <source>
        <dbReference type="Proteomes" id="UP000010816"/>
    </source>
</evidence>
<dbReference type="Proteomes" id="UP000010816">
    <property type="component" value="Chromosome"/>
</dbReference>
<dbReference type="EMBL" id="CP003051">
    <property type="protein sequence ID" value="AGA89078.1"/>
    <property type="molecule type" value="Genomic_DNA"/>
</dbReference>
<protein>
    <submittedName>
        <fullName evidence="1">Uncharacterized protein</fullName>
    </submittedName>
</protein>
<gene>
    <name evidence="1" type="ORF">Thimo_0206</name>
</gene>
<name>L0GQR5_9GAMM</name>
<keyword evidence="2" id="KW-1185">Reference proteome</keyword>
<reference evidence="1 2" key="1">
    <citation type="submission" date="2011-09" db="EMBL/GenBank/DDBJ databases">
        <title>Complete sequence of chromosome of Thioflavicoccus mobilis 8321.</title>
        <authorList>
            <consortium name="US DOE Joint Genome Institute"/>
            <person name="Lucas S."/>
            <person name="Han J."/>
            <person name="Lapidus A."/>
            <person name="Cheng J.-F."/>
            <person name="Goodwin L."/>
            <person name="Pitluck S."/>
            <person name="Peters L."/>
            <person name="Ovchinnikova G."/>
            <person name="Lu M."/>
            <person name="Detter J.C."/>
            <person name="Han C."/>
            <person name="Tapia R."/>
            <person name="Land M."/>
            <person name="Hauser L."/>
            <person name="Kyrpides N."/>
            <person name="Ivanova N."/>
            <person name="Pagani I."/>
            <person name="Vogl K."/>
            <person name="Liu Z."/>
            <person name="Imhoff J."/>
            <person name="Thiel V."/>
            <person name="Frigaard N.-U."/>
            <person name="Bryant D."/>
            <person name="Woyke T."/>
        </authorList>
    </citation>
    <scope>NUCLEOTIDE SEQUENCE [LARGE SCALE GENOMIC DNA]</scope>
    <source>
        <strain evidence="1 2">8321</strain>
    </source>
</reference>
<organism evidence="1 2">
    <name type="scientific">Thioflavicoccus mobilis 8321</name>
    <dbReference type="NCBI Taxonomy" id="765912"/>
    <lineage>
        <taxon>Bacteria</taxon>
        <taxon>Pseudomonadati</taxon>
        <taxon>Pseudomonadota</taxon>
        <taxon>Gammaproteobacteria</taxon>
        <taxon>Chromatiales</taxon>
        <taxon>Chromatiaceae</taxon>
        <taxon>Thioflavicoccus</taxon>
    </lineage>
</organism>
<proteinExistence type="predicted"/>
<dbReference type="HOGENOM" id="CLU_2235339_0_0_6"/>
<dbReference type="AlphaFoldDB" id="L0GQR5"/>